<accession>A0A0A8YGX5</accession>
<sequence>MGARSNQVGCVSGCMHTTVTQCPLNLELEYSFALCFHSLWAKLLIWS</sequence>
<reference evidence="1" key="1">
    <citation type="submission" date="2014-09" db="EMBL/GenBank/DDBJ databases">
        <authorList>
            <person name="Magalhaes I.L.F."/>
            <person name="Oliveira U."/>
            <person name="Santos F.R."/>
            <person name="Vidigal T.H.D.A."/>
            <person name="Brescovit A.D."/>
            <person name="Santos A.J."/>
        </authorList>
    </citation>
    <scope>NUCLEOTIDE SEQUENCE</scope>
    <source>
        <tissue evidence="1">Shoot tissue taken approximately 20 cm above the soil surface</tissue>
    </source>
</reference>
<organism evidence="1">
    <name type="scientific">Arundo donax</name>
    <name type="common">Giant reed</name>
    <name type="synonym">Donax arundinaceus</name>
    <dbReference type="NCBI Taxonomy" id="35708"/>
    <lineage>
        <taxon>Eukaryota</taxon>
        <taxon>Viridiplantae</taxon>
        <taxon>Streptophyta</taxon>
        <taxon>Embryophyta</taxon>
        <taxon>Tracheophyta</taxon>
        <taxon>Spermatophyta</taxon>
        <taxon>Magnoliopsida</taxon>
        <taxon>Liliopsida</taxon>
        <taxon>Poales</taxon>
        <taxon>Poaceae</taxon>
        <taxon>PACMAD clade</taxon>
        <taxon>Arundinoideae</taxon>
        <taxon>Arundineae</taxon>
        <taxon>Arundo</taxon>
    </lineage>
</organism>
<dbReference type="AlphaFoldDB" id="A0A0A8YGX5"/>
<proteinExistence type="predicted"/>
<name>A0A0A8YGX5_ARUDO</name>
<evidence type="ECO:0000313" key="1">
    <source>
        <dbReference type="EMBL" id="JAD25116.1"/>
    </source>
</evidence>
<reference evidence="1" key="2">
    <citation type="journal article" date="2015" name="Data Brief">
        <title>Shoot transcriptome of the giant reed, Arundo donax.</title>
        <authorList>
            <person name="Barrero R.A."/>
            <person name="Guerrero F.D."/>
            <person name="Moolhuijzen P."/>
            <person name="Goolsby J.A."/>
            <person name="Tidwell J."/>
            <person name="Bellgard S.E."/>
            <person name="Bellgard M.I."/>
        </authorList>
    </citation>
    <scope>NUCLEOTIDE SEQUENCE</scope>
    <source>
        <tissue evidence="1">Shoot tissue taken approximately 20 cm above the soil surface</tissue>
    </source>
</reference>
<protein>
    <submittedName>
        <fullName evidence="1">Uncharacterized protein</fullName>
    </submittedName>
</protein>
<dbReference type="EMBL" id="GBRH01272779">
    <property type="protein sequence ID" value="JAD25116.1"/>
    <property type="molecule type" value="Transcribed_RNA"/>
</dbReference>